<reference evidence="2" key="1">
    <citation type="journal article" date="2013" name="Nat. Genet.">
        <title>The draft genomes of soft-shell turtle and green sea turtle yield insights into the development and evolution of the turtle-specific body plan.</title>
        <authorList>
            <person name="Wang Z."/>
            <person name="Pascual-Anaya J."/>
            <person name="Zadissa A."/>
            <person name="Li W."/>
            <person name="Niimura Y."/>
            <person name="Huang Z."/>
            <person name="Li C."/>
            <person name="White S."/>
            <person name="Xiong Z."/>
            <person name="Fang D."/>
            <person name="Wang B."/>
            <person name="Ming Y."/>
            <person name="Chen Y."/>
            <person name="Zheng Y."/>
            <person name="Kuraku S."/>
            <person name="Pignatelli M."/>
            <person name="Herrero J."/>
            <person name="Beal K."/>
            <person name="Nozawa M."/>
            <person name="Li Q."/>
            <person name="Wang J."/>
            <person name="Zhang H."/>
            <person name="Yu L."/>
            <person name="Shigenobu S."/>
            <person name="Wang J."/>
            <person name="Liu J."/>
            <person name="Flicek P."/>
            <person name="Searle S."/>
            <person name="Wang J."/>
            <person name="Kuratani S."/>
            <person name="Yin Y."/>
            <person name="Aken B."/>
            <person name="Zhang G."/>
            <person name="Irie N."/>
        </authorList>
    </citation>
    <scope>NUCLEOTIDE SEQUENCE [LARGE SCALE GENOMIC DNA]</scope>
</reference>
<accession>M7BFH5</accession>
<name>M7BFH5_CHEMY</name>
<dbReference type="Proteomes" id="UP000031443">
    <property type="component" value="Unassembled WGS sequence"/>
</dbReference>
<sequence length="169" mass="18696">MLPHGQHSGWRGCTLLQGSAAARHAALSGMEDEFHLCIETGLSFQNFREGPDENDMQLCNYEGCIKWKSFTRKDRGSPTSDYSTAQWLDHSPEKLWILVQIPAPLQKDGRLELGGFHICAAQISVCASGAAWRDHNCSTPQTDEPSDADLLYMAATLEPRHIWSGVIGP</sequence>
<proteinExistence type="predicted"/>
<evidence type="ECO:0000313" key="1">
    <source>
        <dbReference type="EMBL" id="EMP36696.1"/>
    </source>
</evidence>
<keyword evidence="2" id="KW-1185">Reference proteome</keyword>
<dbReference type="EMBL" id="KB524249">
    <property type="protein sequence ID" value="EMP36696.1"/>
    <property type="molecule type" value="Genomic_DNA"/>
</dbReference>
<protein>
    <submittedName>
        <fullName evidence="1">Uncharacterized protein</fullName>
    </submittedName>
</protein>
<evidence type="ECO:0000313" key="2">
    <source>
        <dbReference type="Proteomes" id="UP000031443"/>
    </source>
</evidence>
<organism evidence="1 2">
    <name type="scientific">Chelonia mydas</name>
    <name type="common">Green sea-turtle</name>
    <name type="synonym">Chelonia agassizi</name>
    <dbReference type="NCBI Taxonomy" id="8469"/>
    <lineage>
        <taxon>Eukaryota</taxon>
        <taxon>Metazoa</taxon>
        <taxon>Chordata</taxon>
        <taxon>Craniata</taxon>
        <taxon>Vertebrata</taxon>
        <taxon>Euteleostomi</taxon>
        <taxon>Archelosauria</taxon>
        <taxon>Testudinata</taxon>
        <taxon>Testudines</taxon>
        <taxon>Cryptodira</taxon>
        <taxon>Durocryptodira</taxon>
        <taxon>Americhelydia</taxon>
        <taxon>Chelonioidea</taxon>
        <taxon>Cheloniidae</taxon>
        <taxon>Chelonia</taxon>
    </lineage>
</organism>
<dbReference type="AlphaFoldDB" id="M7BFH5"/>
<gene>
    <name evidence="1" type="ORF">UY3_06091</name>
</gene>